<dbReference type="InterPro" id="IPR028082">
    <property type="entry name" value="Peripla_BP_I"/>
</dbReference>
<dbReference type="InterPro" id="IPR010982">
    <property type="entry name" value="Lambda_DNA-bd_dom_sf"/>
</dbReference>
<dbReference type="CDD" id="cd06267">
    <property type="entry name" value="PBP1_LacI_sugar_binding-like"/>
    <property type="match status" value="1"/>
</dbReference>
<dbReference type="Proteomes" id="UP000008461">
    <property type="component" value="Chromosome"/>
</dbReference>
<dbReference type="InterPro" id="IPR001761">
    <property type="entry name" value="Peripla_BP/Lac1_sug-bd_dom"/>
</dbReference>
<keyword evidence="1" id="KW-0805">Transcription regulation</keyword>
<dbReference type="GO" id="GO:0003700">
    <property type="term" value="F:DNA-binding transcription factor activity"/>
    <property type="evidence" value="ECO:0007669"/>
    <property type="project" value="TreeGrafter"/>
</dbReference>
<dbReference type="PANTHER" id="PTHR30146">
    <property type="entry name" value="LACI-RELATED TRANSCRIPTIONAL REPRESSOR"/>
    <property type="match status" value="1"/>
</dbReference>
<gene>
    <name evidence="5" type="ordered locus">Halhy_0488</name>
</gene>
<dbReference type="KEGG" id="hhy:Halhy_0488"/>
<evidence type="ECO:0000256" key="2">
    <source>
        <dbReference type="ARBA" id="ARBA00023125"/>
    </source>
</evidence>
<organism evidence="5 6">
    <name type="scientific">Haliscomenobacter hydrossis (strain ATCC 27775 / DSM 1100 / LMG 10767 / O)</name>
    <dbReference type="NCBI Taxonomy" id="760192"/>
    <lineage>
        <taxon>Bacteria</taxon>
        <taxon>Pseudomonadati</taxon>
        <taxon>Bacteroidota</taxon>
        <taxon>Saprospiria</taxon>
        <taxon>Saprospirales</taxon>
        <taxon>Haliscomenobacteraceae</taxon>
        <taxon>Haliscomenobacter</taxon>
    </lineage>
</organism>
<feature type="domain" description="HTH lacI-type" evidence="4">
    <location>
        <begin position="27"/>
        <end position="81"/>
    </location>
</feature>
<dbReference type="STRING" id="760192.Halhy_0488"/>
<name>F4KZA3_HALH1</name>
<dbReference type="GO" id="GO:0000976">
    <property type="term" value="F:transcription cis-regulatory region binding"/>
    <property type="evidence" value="ECO:0007669"/>
    <property type="project" value="TreeGrafter"/>
</dbReference>
<proteinExistence type="predicted"/>
<dbReference type="HOGENOM" id="CLU_037628_6_0_10"/>
<dbReference type="Gene3D" id="1.10.260.40">
    <property type="entry name" value="lambda repressor-like DNA-binding domains"/>
    <property type="match status" value="1"/>
</dbReference>
<reference key="2">
    <citation type="submission" date="2011-04" db="EMBL/GenBank/DDBJ databases">
        <title>Complete sequence of chromosome of Haliscomenobacter hydrossis DSM 1100.</title>
        <authorList>
            <consortium name="US DOE Joint Genome Institute (JGI-PGF)"/>
            <person name="Lucas S."/>
            <person name="Han J."/>
            <person name="Lapidus A."/>
            <person name="Bruce D."/>
            <person name="Goodwin L."/>
            <person name="Pitluck S."/>
            <person name="Peters L."/>
            <person name="Kyrpides N."/>
            <person name="Mavromatis K."/>
            <person name="Ivanova N."/>
            <person name="Ovchinnikova G."/>
            <person name="Pagani I."/>
            <person name="Daligault H."/>
            <person name="Detter J.C."/>
            <person name="Han C."/>
            <person name="Land M."/>
            <person name="Hauser L."/>
            <person name="Markowitz V."/>
            <person name="Cheng J.-F."/>
            <person name="Hugenholtz P."/>
            <person name="Woyke T."/>
            <person name="Wu D."/>
            <person name="Verbarg S."/>
            <person name="Frueling A."/>
            <person name="Brambilla E."/>
            <person name="Klenk H.-P."/>
            <person name="Eisen J.A."/>
        </authorList>
    </citation>
    <scope>NUCLEOTIDE SEQUENCE</scope>
    <source>
        <strain>DSM 1100</strain>
    </source>
</reference>
<dbReference type="CDD" id="cd01392">
    <property type="entry name" value="HTH_LacI"/>
    <property type="match status" value="1"/>
</dbReference>
<dbReference type="AlphaFoldDB" id="F4KZA3"/>
<dbReference type="SUPFAM" id="SSF53822">
    <property type="entry name" value="Periplasmic binding protein-like I"/>
    <property type="match status" value="1"/>
</dbReference>
<reference evidence="5 6" key="1">
    <citation type="journal article" date="2011" name="Stand. Genomic Sci.">
        <title>Complete genome sequence of Haliscomenobacter hydrossis type strain (O).</title>
        <authorList>
            <consortium name="US DOE Joint Genome Institute (JGI-PGF)"/>
            <person name="Daligault H."/>
            <person name="Lapidus A."/>
            <person name="Zeytun A."/>
            <person name="Nolan M."/>
            <person name="Lucas S."/>
            <person name="Del Rio T.G."/>
            <person name="Tice H."/>
            <person name="Cheng J.F."/>
            <person name="Tapia R."/>
            <person name="Han C."/>
            <person name="Goodwin L."/>
            <person name="Pitluck S."/>
            <person name="Liolios K."/>
            <person name="Pagani I."/>
            <person name="Ivanova N."/>
            <person name="Huntemann M."/>
            <person name="Mavromatis K."/>
            <person name="Mikhailova N."/>
            <person name="Pati A."/>
            <person name="Chen A."/>
            <person name="Palaniappan K."/>
            <person name="Land M."/>
            <person name="Hauser L."/>
            <person name="Brambilla E.M."/>
            <person name="Rohde M."/>
            <person name="Verbarg S."/>
            <person name="Goker M."/>
            <person name="Bristow J."/>
            <person name="Eisen J.A."/>
            <person name="Markowitz V."/>
            <person name="Hugenholtz P."/>
            <person name="Kyrpides N.C."/>
            <person name="Klenk H.P."/>
            <person name="Woyke T."/>
        </authorList>
    </citation>
    <scope>NUCLEOTIDE SEQUENCE [LARGE SCALE GENOMIC DNA]</scope>
    <source>
        <strain evidence="6">ATCC 27775 / DSM 1100 / LMG 10767 / O</strain>
    </source>
</reference>
<protein>
    <submittedName>
        <fullName evidence="5">Transcriptional regulator, LacI family</fullName>
    </submittedName>
</protein>
<dbReference type="Pfam" id="PF00532">
    <property type="entry name" value="Peripla_BP_1"/>
    <property type="match status" value="1"/>
</dbReference>
<keyword evidence="6" id="KW-1185">Reference proteome</keyword>
<dbReference type="PROSITE" id="PS50932">
    <property type="entry name" value="HTH_LACI_2"/>
    <property type="match status" value="1"/>
</dbReference>
<accession>F4KZA3</accession>
<dbReference type="PANTHER" id="PTHR30146:SF109">
    <property type="entry name" value="HTH-TYPE TRANSCRIPTIONAL REGULATOR GALS"/>
    <property type="match status" value="1"/>
</dbReference>
<evidence type="ECO:0000259" key="4">
    <source>
        <dbReference type="PROSITE" id="PS50932"/>
    </source>
</evidence>
<dbReference type="InterPro" id="IPR000843">
    <property type="entry name" value="HTH_LacI"/>
</dbReference>
<evidence type="ECO:0000256" key="3">
    <source>
        <dbReference type="ARBA" id="ARBA00023163"/>
    </source>
</evidence>
<dbReference type="Gene3D" id="3.40.50.2300">
    <property type="match status" value="2"/>
</dbReference>
<evidence type="ECO:0000256" key="1">
    <source>
        <dbReference type="ARBA" id="ARBA00023015"/>
    </source>
</evidence>
<evidence type="ECO:0000313" key="5">
    <source>
        <dbReference type="EMBL" id="AEE48398.1"/>
    </source>
</evidence>
<evidence type="ECO:0000313" key="6">
    <source>
        <dbReference type="Proteomes" id="UP000008461"/>
    </source>
</evidence>
<dbReference type="SMART" id="SM00354">
    <property type="entry name" value="HTH_LACI"/>
    <property type="match status" value="1"/>
</dbReference>
<dbReference type="SUPFAM" id="SSF47413">
    <property type="entry name" value="lambda repressor-like DNA-binding domains"/>
    <property type="match status" value="1"/>
</dbReference>
<keyword evidence="3" id="KW-0804">Transcription</keyword>
<keyword evidence="2" id="KW-0238">DNA-binding</keyword>
<sequence>MHHKCLFNFLGSGTIHVECGEMNPKRVTIYDLARELGISASYISRALNDHPTINPKVIESVKKKAQELNYKHNSHAANLRQGSSKTIGVIVPHINQYFFSEAISGIEEACFENNHSLIICQSHESFQHECKAIDTLVHQNVDCILISVSAETHSFAHLQNIRKHNIELIQFDRCMEEVDSFKVLNDNQEITYEVSKSLIEQGYRKIAFIGGPSHLSTFGLRKEGFIQAIKEHGLNIPANFIVENALSREEAIEVARELLVLNEPPDAFLSISDHLSLGVLLVAESMGIQVPAQLGIFGFANEVFAPIIKPALSSVDQRSKELGKRAAQIYFEFILKGKTTTPEEKREIIVSKLLVRGSSKRFF</sequence>
<dbReference type="EMBL" id="CP002691">
    <property type="protein sequence ID" value="AEE48398.1"/>
    <property type="molecule type" value="Genomic_DNA"/>
</dbReference>
<dbReference type="eggNOG" id="COG1609">
    <property type="taxonomic scope" value="Bacteria"/>
</dbReference>